<dbReference type="PROSITE" id="PS51257">
    <property type="entry name" value="PROKAR_LIPOPROTEIN"/>
    <property type="match status" value="1"/>
</dbReference>
<evidence type="ECO:0000313" key="2">
    <source>
        <dbReference type="EMBL" id="EHK19463.1"/>
    </source>
</evidence>
<reference evidence="2 3" key="1">
    <citation type="journal article" date="2011" name="Genome Biol.">
        <title>Comparative genome sequence analysis underscores mycoparasitism as the ancestral life style of Trichoderma.</title>
        <authorList>
            <person name="Kubicek C.P."/>
            <person name="Herrera-Estrella A."/>
            <person name="Seidl-Seiboth V."/>
            <person name="Martinez D.A."/>
            <person name="Druzhinina I.S."/>
            <person name="Thon M."/>
            <person name="Zeilinger S."/>
            <person name="Casas-Flores S."/>
            <person name="Horwitz B.A."/>
            <person name="Mukherjee P.K."/>
            <person name="Mukherjee M."/>
            <person name="Kredics L."/>
            <person name="Alcaraz L.D."/>
            <person name="Aerts A."/>
            <person name="Antal Z."/>
            <person name="Atanasova L."/>
            <person name="Cervantes-Badillo M.G."/>
            <person name="Challacombe J."/>
            <person name="Chertkov O."/>
            <person name="McCluskey K."/>
            <person name="Coulpier F."/>
            <person name="Deshpande N."/>
            <person name="von Doehren H."/>
            <person name="Ebbole D.J."/>
            <person name="Esquivel-Naranjo E.U."/>
            <person name="Fekete E."/>
            <person name="Flipphi M."/>
            <person name="Glaser F."/>
            <person name="Gomez-Rodriguez E.Y."/>
            <person name="Gruber S."/>
            <person name="Han C."/>
            <person name="Henrissat B."/>
            <person name="Hermosa R."/>
            <person name="Hernandez-Onate M."/>
            <person name="Karaffa L."/>
            <person name="Kosti I."/>
            <person name="Le Crom S."/>
            <person name="Lindquist E."/>
            <person name="Lucas S."/>
            <person name="Luebeck M."/>
            <person name="Luebeck P.S."/>
            <person name="Margeot A."/>
            <person name="Metz B."/>
            <person name="Misra M."/>
            <person name="Nevalainen H."/>
            <person name="Omann M."/>
            <person name="Packer N."/>
            <person name="Perrone G."/>
            <person name="Uresti-Rivera E.E."/>
            <person name="Salamov A."/>
            <person name="Schmoll M."/>
            <person name="Seiboth B."/>
            <person name="Shapiro H."/>
            <person name="Sukno S."/>
            <person name="Tamayo-Ramos J.A."/>
            <person name="Tisch D."/>
            <person name="Wiest A."/>
            <person name="Wilkinson H.H."/>
            <person name="Zhang M."/>
            <person name="Coutinho P.M."/>
            <person name="Kenerley C.M."/>
            <person name="Monte E."/>
            <person name="Baker S.E."/>
            <person name="Grigoriev I.V."/>
        </authorList>
    </citation>
    <scope>NUCLEOTIDE SEQUENCE [LARGE SCALE GENOMIC DNA]</scope>
    <source>
        <strain evidence="3">Gv29-8 / FGSC 10586</strain>
    </source>
</reference>
<protein>
    <recommendedName>
        <fullName evidence="1">Heterokaryon incompatibility domain-containing protein</fullName>
    </recommendedName>
</protein>
<gene>
    <name evidence="2" type="ORF">TRIVIDRAFT_2382</name>
</gene>
<dbReference type="STRING" id="413071.G9N130"/>
<dbReference type="Pfam" id="PF06985">
    <property type="entry name" value="HET"/>
    <property type="match status" value="1"/>
</dbReference>
<accession>G9N130</accession>
<dbReference type="EMBL" id="ABDF02000083">
    <property type="protein sequence ID" value="EHK19463.1"/>
    <property type="molecule type" value="Genomic_DNA"/>
</dbReference>
<evidence type="ECO:0000313" key="3">
    <source>
        <dbReference type="Proteomes" id="UP000007115"/>
    </source>
</evidence>
<dbReference type="InParanoid" id="G9N130"/>
<dbReference type="OMA" id="HAARICC"/>
<dbReference type="GeneID" id="25792514"/>
<keyword evidence="3" id="KW-1185">Reference proteome</keyword>
<organism evidence="2 3">
    <name type="scientific">Hypocrea virens (strain Gv29-8 / FGSC 10586)</name>
    <name type="common">Gliocladium virens</name>
    <name type="synonym">Trichoderma virens</name>
    <dbReference type="NCBI Taxonomy" id="413071"/>
    <lineage>
        <taxon>Eukaryota</taxon>
        <taxon>Fungi</taxon>
        <taxon>Dikarya</taxon>
        <taxon>Ascomycota</taxon>
        <taxon>Pezizomycotina</taxon>
        <taxon>Sordariomycetes</taxon>
        <taxon>Hypocreomycetidae</taxon>
        <taxon>Hypocreales</taxon>
        <taxon>Hypocreaceae</taxon>
        <taxon>Trichoderma</taxon>
    </lineage>
</organism>
<dbReference type="OrthoDB" id="194358at2759"/>
<dbReference type="InterPro" id="IPR052895">
    <property type="entry name" value="HetReg/Transcr_Mod"/>
</dbReference>
<dbReference type="PANTHER" id="PTHR24148:SF78">
    <property type="entry name" value="HETEROKARYON INCOMPATIBILITY DOMAIN-CONTAINING PROTEIN"/>
    <property type="match status" value="1"/>
</dbReference>
<name>G9N130_HYPVG</name>
<feature type="domain" description="Heterokaryon incompatibility" evidence="1">
    <location>
        <begin position="47"/>
        <end position="207"/>
    </location>
</feature>
<evidence type="ECO:0000259" key="1">
    <source>
        <dbReference type="Pfam" id="PF06985"/>
    </source>
</evidence>
<sequence>MEEFKYPPLNLDKPAIRLLCLHPGNSGVISCRLILAELHQRDTMVSYEALSYTWGSPNPTAIIYVDGCCLRVTYNLYQALLDLRYQEQERFLWIDAVCIDQKNKKERGHQVAQMGNIYKEADRVIFRLGPGSNVTNVFMESLQWLQRESLKQACKAWSPQDGRWKDLWTSFQTVWEEVNAKLEDLQRQGLQEILEQPWFRRVWILQEVAFAKAGIISCGTKSVSARLFSLTPLLLRVTPDSHCQSVLDIMPSLWRKFTRSSESRSLYRLLLNFGRSEATEPRDLVYALRGMSSDLAGKLNDVLFPDYWKKEEDLINDVIRYIYHIDLKNLTWWPRPSSIRELLRDLPALGTNFCMEIVKKSLPSDMEMLLQNPEILVSQEVIKAAA</sequence>
<feature type="non-terminal residue" evidence="2">
    <location>
        <position position="386"/>
    </location>
</feature>
<dbReference type="InterPro" id="IPR010730">
    <property type="entry name" value="HET"/>
</dbReference>
<dbReference type="PANTHER" id="PTHR24148">
    <property type="entry name" value="ANKYRIN REPEAT DOMAIN-CONTAINING PROTEIN 39 HOMOLOG-RELATED"/>
    <property type="match status" value="1"/>
</dbReference>
<proteinExistence type="predicted"/>
<dbReference type="HOGENOM" id="CLU_004184_3_2_1"/>
<comment type="caution">
    <text evidence="2">The sequence shown here is derived from an EMBL/GenBank/DDBJ whole genome shotgun (WGS) entry which is preliminary data.</text>
</comment>
<dbReference type="eggNOG" id="ENOG502SUZ5">
    <property type="taxonomic scope" value="Eukaryota"/>
</dbReference>
<dbReference type="VEuPathDB" id="FungiDB:TRIVIDRAFT_2382"/>
<dbReference type="Proteomes" id="UP000007115">
    <property type="component" value="Unassembled WGS sequence"/>
</dbReference>
<dbReference type="RefSeq" id="XP_013953555.1">
    <property type="nucleotide sequence ID" value="XM_014098080.1"/>
</dbReference>
<dbReference type="AlphaFoldDB" id="G9N130"/>